<comment type="subcellular location">
    <subcellularLocation>
        <location evidence="1">Membrane</location>
        <topology evidence="1">Single-pass type I membrane protein</topology>
    </subcellularLocation>
</comment>
<dbReference type="InterPro" id="IPR032675">
    <property type="entry name" value="LRR_dom_sf"/>
</dbReference>
<evidence type="ECO:0000256" key="1">
    <source>
        <dbReference type="ARBA" id="ARBA00004479"/>
    </source>
</evidence>
<sequence>MLDFCTSCSSSALHARPLQLVADLAHSQPLHFVLNLCSLCLSSVAHAFELSSSQLMFLQFASHAPAIPSSCCSISHLGLVQFVTWTSAIRSSCSSKTFVAARAPAFRSSCSSKMLAAPHSLPLPSWTDRLVAVELGCCAAAELVRCFGLWRCRAGPFGCCRAGPLCCCRAGLLCCCRAGLLCCCHQAELMFSPRAPRLGSFELLLYALMILLHIQTSIGFNSTTANDETRSIKSEREALLAFKRGLVVTYGRLSSWGNEEEKRNCCKWEGVQCDNTTGHIIVLDLGEFQLTGSTNLTTSPFQSLLKFNNSLVFLQLTNNSFQGLIQENLGHMMLKYSSPT</sequence>
<dbReference type="GO" id="GO:0016020">
    <property type="term" value="C:membrane"/>
    <property type="evidence" value="ECO:0007669"/>
    <property type="project" value="UniProtKB-SubCell"/>
</dbReference>
<evidence type="ECO:0000256" key="6">
    <source>
        <dbReference type="ARBA" id="ARBA00022989"/>
    </source>
</evidence>
<dbReference type="Proteomes" id="UP001054252">
    <property type="component" value="Unassembled WGS sequence"/>
</dbReference>
<protein>
    <recommendedName>
        <fullName evidence="10">Leucine-rich repeat-containing N-terminal plant-type domain-containing protein</fullName>
    </recommendedName>
</protein>
<organism evidence="11 12">
    <name type="scientific">Rubroshorea leprosula</name>
    <dbReference type="NCBI Taxonomy" id="152421"/>
    <lineage>
        <taxon>Eukaryota</taxon>
        <taxon>Viridiplantae</taxon>
        <taxon>Streptophyta</taxon>
        <taxon>Embryophyta</taxon>
        <taxon>Tracheophyta</taxon>
        <taxon>Spermatophyta</taxon>
        <taxon>Magnoliopsida</taxon>
        <taxon>eudicotyledons</taxon>
        <taxon>Gunneridae</taxon>
        <taxon>Pentapetalae</taxon>
        <taxon>rosids</taxon>
        <taxon>malvids</taxon>
        <taxon>Malvales</taxon>
        <taxon>Dipterocarpaceae</taxon>
        <taxon>Rubroshorea</taxon>
    </lineage>
</organism>
<dbReference type="PANTHER" id="PTHR48063">
    <property type="entry name" value="LRR RECEPTOR-LIKE KINASE"/>
    <property type="match status" value="1"/>
</dbReference>
<keyword evidence="6" id="KW-1133">Transmembrane helix</keyword>
<keyword evidence="8" id="KW-0675">Receptor</keyword>
<evidence type="ECO:0000256" key="2">
    <source>
        <dbReference type="ARBA" id="ARBA00022614"/>
    </source>
</evidence>
<keyword evidence="5" id="KW-0677">Repeat</keyword>
<dbReference type="SUPFAM" id="SSF52058">
    <property type="entry name" value="L domain-like"/>
    <property type="match status" value="1"/>
</dbReference>
<comment type="caution">
    <text evidence="11">The sequence shown here is derived from an EMBL/GenBank/DDBJ whole genome shotgun (WGS) entry which is preliminary data.</text>
</comment>
<keyword evidence="4" id="KW-0732">Signal</keyword>
<gene>
    <name evidence="11" type="ORF">SLEP1_g39186</name>
</gene>
<keyword evidence="7" id="KW-0472">Membrane</keyword>
<evidence type="ECO:0000256" key="9">
    <source>
        <dbReference type="ARBA" id="ARBA00023180"/>
    </source>
</evidence>
<name>A0AAV5KZF8_9ROSI</name>
<dbReference type="PANTHER" id="PTHR48063:SF112">
    <property type="entry name" value="RECEPTOR LIKE PROTEIN 30-LIKE"/>
    <property type="match status" value="1"/>
</dbReference>
<dbReference type="InterPro" id="IPR013210">
    <property type="entry name" value="LRR_N_plant-typ"/>
</dbReference>
<evidence type="ECO:0000256" key="4">
    <source>
        <dbReference type="ARBA" id="ARBA00022729"/>
    </source>
</evidence>
<evidence type="ECO:0000259" key="10">
    <source>
        <dbReference type="Pfam" id="PF08263"/>
    </source>
</evidence>
<dbReference type="Gene3D" id="3.80.10.10">
    <property type="entry name" value="Ribonuclease Inhibitor"/>
    <property type="match status" value="1"/>
</dbReference>
<dbReference type="AlphaFoldDB" id="A0AAV5KZF8"/>
<evidence type="ECO:0000256" key="3">
    <source>
        <dbReference type="ARBA" id="ARBA00022692"/>
    </source>
</evidence>
<evidence type="ECO:0000256" key="8">
    <source>
        <dbReference type="ARBA" id="ARBA00023170"/>
    </source>
</evidence>
<accession>A0AAV5KZF8</accession>
<evidence type="ECO:0000313" key="11">
    <source>
        <dbReference type="EMBL" id="GKV30370.1"/>
    </source>
</evidence>
<feature type="domain" description="Leucine-rich repeat-containing N-terminal plant-type" evidence="10">
    <location>
        <begin position="233"/>
        <end position="274"/>
    </location>
</feature>
<dbReference type="EMBL" id="BPVZ01000086">
    <property type="protein sequence ID" value="GKV30370.1"/>
    <property type="molecule type" value="Genomic_DNA"/>
</dbReference>
<dbReference type="InterPro" id="IPR046956">
    <property type="entry name" value="RLP23-like"/>
</dbReference>
<keyword evidence="3" id="KW-0812">Transmembrane</keyword>
<keyword evidence="12" id="KW-1185">Reference proteome</keyword>
<keyword evidence="2" id="KW-0433">Leucine-rich repeat</keyword>
<keyword evidence="9" id="KW-0325">Glycoprotein</keyword>
<evidence type="ECO:0000256" key="5">
    <source>
        <dbReference type="ARBA" id="ARBA00022737"/>
    </source>
</evidence>
<evidence type="ECO:0000256" key="7">
    <source>
        <dbReference type="ARBA" id="ARBA00023136"/>
    </source>
</evidence>
<reference evidence="11 12" key="1">
    <citation type="journal article" date="2021" name="Commun. Biol.">
        <title>The genome of Shorea leprosula (Dipterocarpaceae) highlights the ecological relevance of drought in aseasonal tropical rainforests.</title>
        <authorList>
            <person name="Ng K.K.S."/>
            <person name="Kobayashi M.J."/>
            <person name="Fawcett J.A."/>
            <person name="Hatakeyama M."/>
            <person name="Paape T."/>
            <person name="Ng C.H."/>
            <person name="Ang C.C."/>
            <person name="Tnah L.H."/>
            <person name="Lee C.T."/>
            <person name="Nishiyama T."/>
            <person name="Sese J."/>
            <person name="O'Brien M.J."/>
            <person name="Copetti D."/>
            <person name="Mohd Noor M.I."/>
            <person name="Ong R.C."/>
            <person name="Putra M."/>
            <person name="Sireger I.Z."/>
            <person name="Indrioko S."/>
            <person name="Kosugi Y."/>
            <person name="Izuno A."/>
            <person name="Isagi Y."/>
            <person name="Lee S.L."/>
            <person name="Shimizu K.K."/>
        </authorList>
    </citation>
    <scope>NUCLEOTIDE SEQUENCE [LARGE SCALE GENOMIC DNA]</scope>
    <source>
        <strain evidence="11">214</strain>
    </source>
</reference>
<proteinExistence type="predicted"/>
<evidence type="ECO:0000313" key="12">
    <source>
        <dbReference type="Proteomes" id="UP001054252"/>
    </source>
</evidence>
<dbReference type="Pfam" id="PF08263">
    <property type="entry name" value="LRRNT_2"/>
    <property type="match status" value="1"/>
</dbReference>